<sequence>MGTIGNIALHHRQHPHLLRLLSLLQSPGTRTPRSLPLACALLLEIFKLGLHLPQPLPLALPLPPHFTLRRRHLVQQGSC</sequence>
<dbReference type="Proteomes" id="UP000593564">
    <property type="component" value="Unassembled WGS sequence"/>
</dbReference>
<proteinExistence type="predicted"/>
<name>A0A7J7FXP1_CAMSI</name>
<dbReference type="EMBL" id="JACBKZ010000014">
    <property type="protein sequence ID" value="KAF5931756.1"/>
    <property type="molecule type" value="Genomic_DNA"/>
</dbReference>
<keyword evidence="2" id="KW-1185">Reference proteome</keyword>
<gene>
    <name evidence="1" type="ORF">HYC85_027927</name>
</gene>
<reference evidence="1 2" key="2">
    <citation type="submission" date="2020-07" db="EMBL/GenBank/DDBJ databases">
        <title>Genome assembly of wild tea tree DASZ reveals pedigree and selection history of tea varieties.</title>
        <authorList>
            <person name="Zhang W."/>
        </authorList>
    </citation>
    <scope>NUCLEOTIDE SEQUENCE [LARGE SCALE GENOMIC DNA]</scope>
    <source>
        <strain evidence="2">cv. G240</strain>
        <tissue evidence="1">Leaf</tissue>
    </source>
</reference>
<comment type="caution">
    <text evidence="1">The sequence shown here is derived from an EMBL/GenBank/DDBJ whole genome shotgun (WGS) entry which is preliminary data.</text>
</comment>
<reference evidence="2" key="1">
    <citation type="journal article" date="2020" name="Nat. Commun.">
        <title>Genome assembly of wild tea tree DASZ reveals pedigree and selection history of tea varieties.</title>
        <authorList>
            <person name="Zhang W."/>
            <person name="Zhang Y."/>
            <person name="Qiu H."/>
            <person name="Guo Y."/>
            <person name="Wan H."/>
            <person name="Zhang X."/>
            <person name="Scossa F."/>
            <person name="Alseekh S."/>
            <person name="Zhang Q."/>
            <person name="Wang P."/>
            <person name="Xu L."/>
            <person name="Schmidt M.H."/>
            <person name="Jia X."/>
            <person name="Li D."/>
            <person name="Zhu A."/>
            <person name="Guo F."/>
            <person name="Chen W."/>
            <person name="Ni D."/>
            <person name="Usadel B."/>
            <person name="Fernie A.R."/>
            <person name="Wen W."/>
        </authorList>
    </citation>
    <scope>NUCLEOTIDE SEQUENCE [LARGE SCALE GENOMIC DNA]</scope>
    <source>
        <strain evidence="2">cv. G240</strain>
    </source>
</reference>
<protein>
    <submittedName>
        <fullName evidence="1">Uncharacterized protein</fullName>
    </submittedName>
</protein>
<evidence type="ECO:0000313" key="1">
    <source>
        <dbReference type="EMBL" id="KAF5931756.1"/>
    </source>
</evidence>
<dbReference type="AlphaFoldDB" id="A0A7J7FXP1"/>
<organism evidence="1 2">
    <name type="scientific">Camellia sinensis</name>
    <name type="common">Tea plant</name>
    <name type="synonym">Thea sinensis</name>
    <dbReference type="NCBI Taxonomy" id="4442"/>
    <lineage>
        <taxon>Eukaryota</taxon>
        <taxon>Viridiplantae</taxon>
        <taxon>Streptophyta</taxon>
        <taxon>Embryophyta</taxon>
        <taxon>Tracheophyta</taxon>
        <taxon>Spermatophyta</taxon>
        <taxon>Magnoliopsida</taxon>
        <taxon>eudicotyledons</taxon>
        <taxon>Gunneridae</taxon>
        <taxon>Pentapetalae</taxon>
        <taxon>asterids</taxon>
        <taxon>Ericales</taxon>
        <taxon>Theaceae</taxon>
        <taxon>Camellia</taxon>
    </lineage>
</organism>
<accession>A0A7J7FXP1</accession>
<evidence type="ECO:0000313" key="2">
    <source>
        <dbReference type="Proteomes" id="UP000593564"/>
    </source>
</evidence>